<evidence type="ECO:0000256" key="3">
    <source>
        <dbReference type="ARBA" id="ARBA00022737"/>
    </source>
</evidence>
<dbReference type="InterPro" id="IPR057135">
    <property type="entry name" value="At4g27190-like_LRR"/>
</dbReference>
<dbReference type="PANTHER" id="PTHR33463">
    <property type="entry name" value="NB-ARC DOMAIN-CONTAINING PROTEIN-RELATED"/>
    <property type="match status" value="1"/>
</dbReference>
<dbReference type="Pfam" id="PF00931">
    <property type="entry name" value="NB-ARC"/>
    <property type="match status" value="1"/>
</dbReference>
<sequence>MAMCAGAILNPIGEKIANCMVDPVFRQLDYLFHFKTNVNRLKDQGKKLVETRDFVQHSVDSAKTNGDEIEVMVTEWLTIADQFSQDVDRFFIEANGRSLRWWNMFSRHRFSRRATKLAGVVDEAIQGGGFERVGFRKPPQEIMTLRNKFEAFESRVLILKEIIEALGDANARVIVVHGMAGVGKTTLVEEIARLAKEGKLFDAIAMVTVKQTPNIKKIQGEIADQLGLKFEEEKDRIRADRLRRRLEMEKKVLLVLDDVWSKLDLEAVGISSHHKGCKILATSRKDDVFFNDFGNQKNIYINILSKKEARDFFNKVACDSVESSDDTDPEMEAVAIELADECGGLPLSLATVGQALKGKGLPSWNDALQGMKFPGEPSNYGVNKVAYLSLKVSYKSLNTDEARSLFLLCSLFPEDYQINIKYLLMYAMGLGLLNAMSSLAMAKWRILSLVDELKTSHLLLDGADSDFVKMHDIVRDTAILIASKMKSKYLVRHGAGESLWPPMDEFKDYTAISLDCSDHSELPEFICPQLRFLLLVGKRTSLRLPEKFFAGMQELRVLDLTGLCIQRLPPSIDQLVNLQTLCLDDCVLPDMSIVGELKKLEILSLRASDIIALPRVIGELTNLKMLNLSDCSKLKVIPGNLLSRLTGLSELYMDNSFKHWNVGQVEGYVNARISELDKLPRLTTLHVHIPNPTILPNASVFRKLSGYRILIGDGWDWSGNYETSRTLKLKLDSSIQREDAIQALLENIEDLYLDELESVKNILFSLGYEGFPKLKCLRVKNNGEIVTVVNSDTMHHPHSAFPLLESLFLKNLAELGSICRGKLPQMSFRNLKRVKVESCDRLKFVFPSFMVRGLIHLQSLEISECGIIETIVSKSKETEMQINGDKWDKNMIEFPELRSLVLQHLPALMGFYCHDCITVPSTKVDSRQTIFTIEPSFLPLLSQQVSFPKLETLKLHALESGKIWQDQLPSSFYGVKNLTSLSLEGCASVKYLMTITVAKSLVNLERLELNDCKLMKAIIISEDQDLDNNYPSKSILQSKDVFPNLESLLISRMDALETLWVNEAASGSFTKLKKVDIRHCKKLETIFPNYMLNRMTNLERLNVTDCSSLVEIFQVKKIPVINANQVTAVGANHLKELKLLRLPKLKHIWSSDPHKFLSYPSLQLVHTIHCQSLLNLFPVSIAKDLVRLEVLKIQFCGVEEIVAKRGDDGDGDDDASFVLSGLTSLTLWNLFEFKRFYPGRYTLECPSLTALDVRHCKSFKLMEGTLENSSSISSAVEKVGDEQSSLRGELERRESNVLKETSTRKEEITTIVQDVVEAELSELRAQLQALVVGQNQLMERLAQLTTISHEPLLK</sequence>
<dbReference type="SUPFAM" id="SSF52058">
    <property type="entry name" value="L domain-like"/>
    <property type="match status" value="1"/>
</dbReference>
<evidence type="ECO:0000313" key="8">
    <source>
        <dbReference type="EnsemblPlants" id="MELO3C008693.2.1"/>
    </source>
</evidence>
<dbReference type="SUPFAM" id="SSF52047">
    <property type="entry name" value="RNI-like"/>
    <property type="match status" value="1"/>
</dbReference>
<dbReference type="Gene3D" id="3.40.50.300">
    <property type="entry name" value="P-loop containing nucleotide triphosphate hydrolases"/>
    <property type="match status" value="1"/>
</dbReference>
<evidence type="ECO:0000259" key="7">
    <source>
        <dbReference type="SMART" id="SM00382"/>
    </source>
</evidence>
<dbReference type="Gene3D" id="3.80.10.10">
    <property type="entry name" value="Ribonuclease Inhibitor"/>
    <property type="match status" value="3"/>
</dbReference>
<gene>
    <name evidence="8" type="primary">103485871</name>
</gene>
<protein>
    <recommendedName>
        <fullName evidence="7">AAA+ ATPase domain-containing protein</fullName>
    </recommendedName>
</protein>
<dbReference type="InterPro" id="IPR003593">
    <property type="entry name" value="AAA+_ATPase"/>
</dbReference>
<dbReference type="PANTHER" id="PTHR33463:SF203">
    <property type="entry name" value="AAA+ ATPASE DOMAIN-CONTAINING PROTEIN"/>
    <property type="match status" value="1"/>
</dbReference>
<dbReference type="PRINTS" id="PR00364">
    <property type="entry name" value="DISEASERSIST"/>
</dbReference>
<dbReference type="InterPro" id="IPR002182">
    <property type="entry name" value="NB-ARC"/>
</dbReference>
<dbReference type="Pfam" id="PF23247">
    <property type="entry name" value="LRR_RPS2"/>
    <property type="match status" value="2"/>
</dbReference>
<keyword evidence="4" id="KW-0547">Nucleotide-binding</keyword>
<dbReference type="GO" id="GO:0006952">
    <property type="term" value="P:defense response"/>
    <property type="evidence" value="ECO:0007669"/>
    <property type="project" value="UniProtKB-KW"/>
</dbReference>
<organism evidence="8">
    <name type="scientific">Cucumis melo</name>
    <name type="common">Muskmelon</name>
    <dbReference type="NCBI Taxonomy" id="3656"/>
    <lineage>
        <taxon>Eukaryota</taxon>
        <taxon>Viridiplantae</taxon>
        <taxon>Streptophyta</taxon>
        <taxon>Embryophyta</taxon>
        <taxon>Tracheophyta</taxon>
        <taxon>Spermatophyta</taxon>
        <taxon>Magnoliopsida</taxon>
        <taxon>eudicotyledons</taxon>
        <taxon>Gunneridae</taxon>
        <taxon>Pentapetalae</taxon>
        <taxon>rosids</taxon>
        <taxon>fabids</taxon>
        <taxon>Cucurbitales</taxon>
        <taxon>Cucurbitaceae</taxon>
        <taxon>Benincaseae</taxon>
        <taxon>Cucumis</taxon>
    </lineage>
</organism>
<dbReference type="GO" id="GO:0043531">
    <property type="term" value="F:ADP binding"/>
    <property type="evidence" value="ECO:0007669"/>
    <property type="project" value="InterPro"/>
</dbReference>
<dbReference type="InterPro" id="IPR050905">
    <property type="entry name" value="Plant_NBS-LRR"/>
</dbReference>
<accession>A0A1S4DUY9</accession>
<dbReference type="Gramene" id="MELO3C008693.2.1">
    <property type="protein sequence ID" value="MELO3C008693.2.1"/>
    <property type="gene ID" value="MELO3C008693.2"/>
</dbReference>
<dbReference type="InterPro" id="IPR032675">
    <property type="entry name" value="LRR_dom_sf"/>
</dbReference>
<dbReference type="GO" id="GO:0005524">
    <property type="term" value="F:ATP binding"/>
    <property type="evidence" value="ECO:0007669"/>
    <property type="project" value="UniProtKB-KW"/>
</dbReference>
<evidence type="ECO:0000256" key="2">
    <source>
        <dbReference type="ARBA" id="ARBA00022614"/>
    </source>
</evidence>
<dbReference type="Gene3D" id="1.10.10.10">
    <property type="entry name" value="Winged helix-like DNA-binding domain superfamily/Winged helix DNA-binding domain"/>
    <property type="match status" value="1"/>
</dbReference>
<keyword evidence="3" id="KW-0677">Repeat</keyword>
<dbReference type="InterPro" id="IPR042197">
    <property type="entry name" value="Apaf_helical"/>
</dbReference>
<dbReference type="EnsemblPlants" id="MELO3C008693.2.1">
    <property type="protein sequence ID" value="MELO3C008693.2.1"/>
    <property type="gene ID" value="MELO3C008693.2"/>
</dbReference>
<comment type="similarity">
    <text evidence="1">Belongs to the disease resistance NB-LRR family.</text>
</comment>
<proteinExistence type="inferred from homology"/>
<feature type="domain" description="AAA+ ATPase" evidence="7">
    <location>
        <begin position="170"/>
        <end position="304"/>
    </location>
</feature>
<evidence type="ECO:0000256" key="5">
    <source>
        <dbReference type="ARBA" id="ARBA00022821"/>
    </source>
</evidence>
<evidence type="ECO:0000256" key="6">
    <source>
        <dbReference type="ARBA" id="ARBA00022840"/>
    </source>
</evidence>
<dbReference type="SUPFAM" id="SSF52540">
    <property type="entry name" value="P-loop containing nucleoside triphosphate hydrolases"/>
    <property type="match status" value="1"/>
</dbReference>
<dbReference type="InterPro" id="IPR027417">
    <property type="entry name" value="P-loop_NTPase"/>
</dbReference>
<dbReference type="Gene3D" id="1.10.8.430">
    <property type="entry name" value="Helical domain of apoptotic protease-activating factors"/>
    <property type="match status" value="1"/>
</dbReference>
<keyword evidence="2" id="KW-0433">Leucine-rich repeat</keyword>
<evidence type="ECO:0000256" key="1">
    <source>
        <dbReference type="ARBA" id="ARBA00008894"/>
    </source>
</evidence>
<reference evidence="8" key="1">
    <citation type="submission" date="2023-03" db="UniProtKB">
        <authorList>
            <consortium name="EnsemblPlants"/>
        </authorList>
    </citation>
    <scope>IDENTIFICATION</scope>
</reference>
<evidence type="ECO:0000256" key="4">
    <source>
        <dbReference type="ARBA" id="ARBA00022741"/>
    </source>
</evidence>
<dbReference type="FunFam" id="3.40.50.300:FF:001091">
    <property type="entry name" value="Probable disease resistance protein At1g61300"/>
    <property type="match status" value="1"/>
</dbReference>
<keyword evidence="5" id="KW-0611">Plant defense</keyword>
<name>A0A1S4DUY9_CUCME</name>
<dbReference type="eggNOG" id="KOG4658">
    <property type="taxonomic scope" value="Eukaryota"/>
</dbReference>
<dbReference type="SMART" id="SM00382">
    <property type="entry name" value="AAA"/>
    <property type="match status" value="1"/>
</dbReference>
<dbReference type="InterPro" id="IPR036388">
    <property type="entry name" value="WH-like_DNA-bd_sf"/>
</dbReference>
<keyword evidence="6" id="KW-0067">ATP-binding</keyword>